<evidence type="ECO:0000313" key="4">
    <source>
        <dbReference type="Proteomes" id="UP000199135"/>
    </source>
</evidence>
<reference evidence="2" key="1">
    <citation type="submission" date="2016-10" db="EMBL/GenBank/DDBJ databases">
        <authorList>
            <person name="de Groot N.N."/>
        </authorList>
    </citation>
    <scope>NUCLEOTIDE SEQUENCE [LARGE SCALE GENOMIC DNA]</scope>
    <source>
        <strain evidence="2">KHGC19</strain>
    </source>
</reference>
<dbReference type="Proteomes" id="UP000199135">
    <property type="component" value="Unassembled WGS sequence"/>
</dbReference>
<gene>
    <name evidence="2" type="ORF">SAMN05216446_0384</name>
    <name evidence="1" type="ORF">SAMN05216447_10579</name>
</gene>
<sequence length="271" mass="30379">MVEQLGIGLYETDWQEPGFLNAYTQTALEIQNILHDKDIVYSRHTQKSKETYAFFGRNDDESIKIRATKSPTSGLSIFHFFNPAKGDASGEVSFYIDAMNELAGSYAEGSTERELLETYMQAVLDYELICNAGVAVSTLVENGCAPDEIDYDKVLEYLQSQKSENHVKRGWEYISKAFKGSDRDVPAWLGGIIDIQREEVLDHDKVSLATESKDGTDYYRIDVADTPKRVIDVPVLTVTANREDEVFKKPTRTFYGTRAPGGARGSLLTIT</sequence>
<keyword evidence="4" id="KW-1185">Reference proteome</keyword>
<dbReference type="Proteomes" id="UP000199128">
    <property type="component" value="Unassembled WGS sequence"/>
</dbReference>
<evidence type="ECO:0000313" key="1">
    <source>
        <dbReference type="EMBL" id="SEH54833.1"/>
    </source>
</evidence>
<dbReference type="AlphaFoldDB" id="A0A1H9NDJ2"/>
<proteinExistence type="predicted"/>
<evidence type="ECO:0000313" key="3">
    <source>
        <dbReference type="Proteomes" id="UP000199128"/>
    </source>
</evidence>
<protein>
    <submittedName>
        <fullName evidence="2">Uncharacterized protein</fullName>
    </submittedName>
</protein>
<organism evidence="2 3">
    <name type="scientific">Parafannyhessea umbonata</name>
    <dbReference type="NCBI Taxonomy" id="604330"/>
    <lineage>
        <taxon>Bacteria</taxon>
        <taxon>Bacillati</taxon>
        <taxon>Actinomycetota</taxon>
        <taxon>Coriobacteriia</taxon>
        <taxon>Coriobacteriales</taxon>
        <taxon>Atopobiaceae</taxon>
        <taxon>Parafannyhessea</taxon>
    </lineage>
</organism>
<dbReference type="EMBL" id="FOGP01000001">
    <property type="protein sequence ID" value="SER33837.1"/>
    <property type="molecule type" value="Genomic_DNA"/>
</dbReference>
<reference evidence="3 4" key="2">
    <citation type="submission" date="2016-10" db="EMBL/GenBank/DDBJ databases">
        <authorList>
            <person name="Varghese N."/>
            <person name="Submissions S."/>
        </authorList>
    </citation>
    <scope>NUCLEOTIDE SEQUENCE [LARGE SCALE GENOMIC DNA]</scope>
    <source>
        <strain evidence="3">KHGC19</strain>
        <strain evidence="1 4">WCP15</strain>
    </source>
</reference>
<accession>A0A1H9NDJ2</accession>
<evidence type="ECO:0000313" key="2">
    <source>
        <dbReference type="EMBL" id="SER33837.1"/>
    </source>
</evidence>
<name>A0A1H9NDJ2_9ACTN</name>
<dbReference type="EMBL" id="FNWT01000005">
    <property type="protein sequence ID" value="SEH54833.1"/>
    <property type="molecule type" value="Genomic_DNA"/>
</dbReference>